<dbReference type="InterPro" id="IPR050188">
    <property type="entry name" value="RluA_PseudoU_synthase"/>
</dbReference>
<accession>A0A5J6Z3K5</accession>
<name>A0A5J6Z3K5_9CORY</name>
<dbReference type="GO" id="GO:0003723">
    <property type="term" value="F:RNA binding"/>
    <property type="evidence" value="ECO:0007669"/>
    <property type="project" value="InterPro"/>
</dbReference>
<dbReference type="KEGG" id="cuo:CUROG_00815"/>
<dbReference type="Gene3D" id="3.30.2350.10">
    <property type="entry name" value="Pseudouridine synthase"/>
    <property type="match status" value="1"/>
</dbReference>
<gene>
    <name evidence="5" type="ORF">CUROG_00815</name>
</gene>
<feature type="domain" description="Pseudouridine synthase RsuA/RluA-like" evidence="4">
    <location>
        <begin position="105"/>
        <end position="277"/>
    </location>
</feature>
<dbReference type="Pfam" id="PF00849">
    <property type="entry name" value="PseudoU_synth_2"/>
    <property type="match status" value="1"/>
</dbReference>
<dbReference type="GO" id="GO:0000455">
    <property type="term" value="P:enzyme-directed rRNA pseudouridine synthesis"/>
    <property type="evidence" value="ECO:0007669"/>
    <property type="project" value="TreeGrafter"/>
</dbReference>
<dbReference type="GO" id="GO:0009982">
    <property type="term" value="F:pseudouridine synthase activity"/>
    <property type="evidence" value="ECO:0007669"/>
    <property type="project" value="InterPro"/>
</dbReference>
<dbReference type="InterPro" id="IPR020103">
    <property type="entry name" value="PsdUridine_synth_cat_dom_sf"/>
</dbReference>
<evidence type="ECO:0000256" key="2">
    <source>
        <dbReference type="ARBA" id="ARBA00031870"/>
    </source>
</evidence>
<comment type="catalytic activity">
    <reaction evidence="1">
        <text>a uridine in RNA = a pseudouridine in RNA</text>
        <dbReference type="Rhea" id="RHEA:48348"/>
        <dbReference type="Rhea" id="RHEA-COMP:12068"/>
        <dbReference type="Rhea" id="RHEA-COMP:12069"/>
        <dbReference type="ChEBI" id="CHEBI:65314"/>
        <dbReference type="ChEBI" id="CHEBI:65315"/>
    </reaction>
</comment>
<dbReference type="OrthoDB" id="9807829at2"/>
<protein>
    <recommendedName>
        <fullName evidence="2">RNA pseudouridylate synthase</fullName>
    </recommendedName>
    <alternativeName>
        <fullName evidence="3">RNA-uridine isomerase</fullName>
    </alternativeName>
</protein>
<keyword evidence="6" id="KW-1185">Reference proteome</keyword>
<evidence type="ECO:0000256" key="3">
    <source>
        <dbReference type="ARBA" id="ARBA00033164"/>
    </source>
</evidence>
<dbReference type="EMBL" id="CP045032">
    <property type="protein sequence ID" value="QFQ01564.1"/>
    <property type="molecule type" value="Genomic_DNA"/>
</dbReference>
<dbReference type="SUPFAM" id="SSF55120">
    <property type="entry name" value="Pseudouridine synthase"/>
    <property type="match status" value="1"/>
</dbReference>
<evidence type="ECO:0000313" key="5">
    <source>
        <dbReference type="EMBL" id="QFQ01564.1"/>
    </source>
</evidence>
<sequence>MKNALPIRSGLNPTRAQVPLEWADPVVAEDFIWHLISTQRHRHPEDDRTAVAQRFAAGEVVLDSGEQLAPQAMLRQGTFVNFYRRPAPEREVPGDLDLIFQDDTLLVVDKPPFLSTLPRGQHITQTALVKARVQFGNSDLSPCHRLDRLTRGVLMLTTRPEVRGAYQTMFDRRLPTKTYEALTPLPHDAPYAALERFHDWQEWPAPTESEPWVLRHHMVKIRGRLSTYVDESVSQGEMNAVTRVLGLREEQREGRGVLVWTLQPGTGRTHQLRVAMRSFGLPIINDPLYEALSDDALTHPDAELPRPVFVEDEDFSRPMGLIAKKLEFTDPITGQPRSFESRF</sequence>
<dbReference type="InterPro" id="IPR006145">
    <property type="entry name" value="PsdUridine_synth_RsuA/RluA"/>
</dbReference>
<proteinExistence type="predicted"/>
<organism evidence="5 6">
    <name type="scientific">Corynebacterium urogenitale</name>
    <dbReference type="NCBI Taxonomy" id="2487892"/>
    <lineage>
        <taxon>Bacteria</taxon>
        <taxon>Bacillati</taxon>
        <taxon>Actinomycetota</taxon>
        <taxon>Actinomycetes</taxon>
        <taxon>Mycobacteriales</taxon>
        <taxon>Corynebacteriaceae</taxon>
        <taxon>Corynebacterium</taxon>
    </lineage>
</organism>
<evidence type="ECO:0000313" key="6">
    <source>
        <dbReference type="Proteomes" id="UP000326711"/>
    </source>
</evidence>
<reference evidence="6" key="1">
    <citation type="submission" date="2019-10" db="EMBL/GenBank/DDBJ databases">
        <title>Complete genome sequence of Corynebacterium urogenitalis DSM 108747, isolated from the genital tract of a cow.</title>
        <authorList>
            <person name="Ruckert C."/>
            <person name="Ballas P."/>
            <person name="Wagener K."/>
            <person name="Drillich M."/>
            <person name="Kaempfer P."/>
            <person name="Busse H.-J."/>
            <person name="Ehling-Schulz M."/>
        </authorList>
    </citation>
    <scope>NUCLEOTIDE SEQUENCE [LARGE SCALE GENOMIC DNA]</scope>
    <source>
        <strain evidence="6">LMM 1652</strain>
    </source>
</reference>
<evidence type="ECO:0000256" key="1">
    <source>
        <dbReference type="ARBA" id="ARBA00000073"/>
    </source>
</evidence>
<dbReference type="Proteomes" id="UP000326711">
    <property type="component" value="Chromosome"/>
</dbReference>
<evidence type="ECO:0000259" key="4">
    <source>
        <dbReference type="Pfam" id="PF00849"/>
    </source>
</evidence>
<dbReference type="AlphaFoldDB" id="A0A5J6Z3K5"/>
<dbReference type="GO" id="GO:0140098">
    <property type="term" value="F:catalytic activity, acting on RNA"/>
    <property type="evidence" value="ECO:0007669"/>
    <property type="project" value="UniProtKB-ARBA"/>
</dbReference>
<dbReference type="PANTHER" id="PTHR21600">
    <property type="entry name" value="MITOCHONDRIAL RNA PSEUDOURIDINE SYNTHASE"/>
    <property type="match status" value="1"/>
</dbReference>
<dbReference type="PANTHER" id="PTHR21600:SF84">
    <property type="entry name" value="PSEUDOURIDINE SYNTHASE RSUA_RLUA-LIKE DOMAIN-CONTAINING PROTEIN"/>
    <property type="match status" value="1"/>
</dbReference>